<name>A0ABX5GLZ4_9GAMM</name>
<dbReference type="PANTHER" id="PTHR43377">
    <property type="entry name" value="BILIVERDIN REDUCTASE A"/>
    <property type="match status" value="1"/>
</dbReference>
<reference evidence="3 4" key="1">
    <citation type="submission" date="2018-03" db="EMBL/GenBank/DDBJ databases">
        <title>Whole genome sequencing of Histamine producing bacteria.</title>
        <authorList>
            <person name="Butler K."/>
        </authorList>
    </citation>
    <scope>NUCLEOTIDE SEQUENCE [LARGE SCALE GENOMIC DNA]</scope>
    <source>
        <strain evidence="3 4">ATCC 51761</strain>
    </source>
</reference>
<evidence type="ECO:0000313" key="3">
    <source>
        <dbReference type="EMBL" id="PSW88858.1"/>
    </source>
</evidence>
<dbReference type="Proteomes" id="UP000241190">
    <property type="component" value="Unassembled WGS sequence"/>
</dbReference>
<dbReference type="SUPFAM" id="SSF55347">
    <property type="entry name" value="Glyceraldehyde-3-phosphate dehydrogenase-like, C-terminal domain"/>
    <property type="match status" value="1"/>
</dbReference>
<dbReference type="InterPro" id="IPR000683">
    <property type="entry name" value="Gfo/Idh/MocA-like_OxRdtase_N"/>
</dbReference>
<dbReference type="Pfam" id="PF22725">
    <property type="entry name" value="GFO_IDH_MocA_C3"/>
    <property type="match status" value="1"/>
</dbReference>
<gene>
    <name evidence="3" type="ORF">C9J52_20330</name>
</gene>
<dbReference type="Pfam" id="PF01408">
    <property type="entry name" value="GFO_IDH_MocA"/>
    <property type="match status" value="1"/>
</dbReference>
<dbReference type="InterPro" id="IPR051450">
    <property type="entry name" value="Gfo/Idh/MocA_Oxidoreductases"/>
</dbReference>
<dbReference type="PANTHER" id="PTHR43377:SF1">
    <property type="entry name" value="BILIVERDIN REDUCTASE A"/>
    <property type="match status" value="1"/>
</dbReference>
<evidence type="ECO:0000313" key="4">
    <source>
        <dbReference type="Proteomes" id="UP000241190"/>
    </source>
</evidence>
<feature type="domain" description="Gfo/Idh/MocA-like oxidoreductase N-terminal" evidence="1">
    <location>
        <begin position="27"/>
        <end position="134"/>
    </location>
</feature>
<dbReference type="Gene3D" id="3.40.50.720">
    <property type="entry name" value="NAD(P)-binding Rossmann-like Domain"/>
    <property type="match status" value="1"/>
</dbReference>
<dbReference type="RefSeq" id="WP_107180631.1">
    <property type="nucleotide sequence ID" value="NZ_PYOP01000073.1"/>
</dbReference>
<accession>A0ABX5GLZ4</accession>
<feature type="domain" description="GFO/IDH/MocA-like oxidoreductase" evidence="2">
    <location>
        <begin position="164"/>
        <end position="248"/>
    </location>
</feature>
<dbReference type="Gene3D" id="3.30.360.10">
    <property type="entry name" value="Dihydrodipicolinate Reductase, domain 2"/>
    <property type="match status" value="1"/>
</dbReference>
<keyword evidence="4" id="KW-1185">Reference proteome</keyword>
<protein>
    <submittedName>
        <fullName evidence="3">Gfo/Idh/MocA family oxidoreductase</fullName>
    </submittedName>
</protein>
<evidence type="ECO:0000259" key="2">
    <source>
        <dbReference type="Pfam" id="PF22725"/>
    </source>
</evidence>
<dbReference type="SUPFAM" id="SSF51735">
    <property type="entry name" value="NAD(P)-binding Rossmann-fold domains"/>
    <property type="match status" value="1"/>
</dbReference>
<comment type="caution">
    <text evidence="3">The sequence shown here is derived from an EMBL/GenBank/DDBJ whole genome shotgun (WGS) entry which is preliminary data.</text>
</comment>
<dbReference type="InterPro" id="IPR036291">
    <property type="entry name" value="NAD(P)-bd_dom_sf"/>
</dbReference>
<organism evidence="3 4">
    <name type="scientific">Photobacterium iliopiscarium</name>
    <dbReference type="NCBI Taxonomy" id="56192"/>
    <lineage>
        <taxon>Bacteria</taxon>
        <taxon>Pseudomonadati</taxon>
        <taxon>Pseudomonadota</taxon>
        <taxon>Gammaproteobacteria</taxon>
        <taxon>Vibrionales</taxon>
        <taxon>Vibrionaceae</taxon>
        <taxon>Photobacterium</taxon>
    </lineage>
</organism>
<sequence>MYSIGVIGLGQIAYSIDNDPNRTIIWSHIKAYNNTDNSKVTCICDTNQDLVNQVKNECNIENAYIDYDSMLLNHKLDIISICTPISTHVDIIKKCVDAGVKKIFCEKSLSYSLKEAQYIVDYCKDHNVNLIVNHILRWDSFFNEVKDVLEEKLLGDIYIIDCYGTTALHTSSSHLIDLMCFFVNSEPLWAFGDKQTDYTRIVHGVEDSGGAGMVKFKNGIIGFIKSIGSSEYNYTFEMDIICKNGRIRIFNNGTRCEIYKFNLTDTSVGSKYKTLHLIKSIDKIEKERMTVAINDIISNESEDNIRSTGKSSLDTIKIISGILSA</sequence>
<evidence type="ECO:0000259" key="1">
    <source>
        <dbReference type="Pfam" id="PF01408"/>
    </source>
</evidence>
<dbReference type="InterPro" id="IPR055170">
    <property type="entry name" value="GFO_IDH_MocA-like_dom"/>
</dbReference>
<dbReference type="EMBL" id="PYOP01000073">
    <property type="protein sequence ID" value="PSW88858.1"/>
    <property type="molecule type" value="Genomic_DNA"/>
</dbReference>
<proteinExistence type="predicted"/>